<reference evidence="2" key="1">
    <citation type="submission" date="2009-07" db="EMBL/GenBank/DDBJ databases">
        <title>Complete genome sequence of Zobellia galactanivorans Dsij.</title>
        <authorList>
            <consortium name="Genoscope - CEA"/>
        </authorList>
    </citation>
    <scope>NUCLEOTIDE SEQUENCE [LARGE SCALE GENOMIC DNA]</scope>
    <source>
        <strain evidence="2">DSM 12802 / CCUG 47099 / CIP 106680 / NCIMB 13871 / Dsij</strain>
    </source>
</reference>
<reference evidence="1 2" key="2">
    <citation type="journal article" date="2012" name="Environ. Microbiol.">
        <title>Characterization of the first alginolytic operons in a marine bacterium: from their emergence in marine Flavobacteriia to their independent transfers to marine Proteobacteria and human gut Bacteroides.</title>
        <authorList>
            <person name="Thomas F."/>
            <person name="Barbeyron T."/>
            <person name="Tonon T."/>
            <person name="Genicot S."/>
            <person name="Czjzek M."/>
            <person name="Michel G."/>
        </authorList>
    </citation>
    <scope>NUCLEOTIDE SEQUENCE [LARGE SCALE GENOMIC DNA]</scope>
    <source>
        <strain evidence="2">DSM 12802 / CCUG 47099 / CIP 106680 / NCIMB 13871 / Dsij</strain>
    </source>
</reference>
<evidence type="ECO:0000313" key="1">
    <source>
        <dbReference type="EMBL" id="CAZ94987.1"/>
    </source>
</evidence>
<dbReference type="EMBL" id="FP476056">
    <property type="protein sequence ID" value="CAZ94987.1"/>
    <property type="molecule type" value="Genomic_DNA"/>
</dbReference>
<name>G0LA22_ZOBGA</name>
<protein>
    <submittedName>
        <fullName evidence="1">Uncharacterized protein</fullName>
    </submittedName>
</protein>
<dbReference type="Proteomes" id="UP000008898">
    <property type="component" value="Chromosome"/>
</dbReference>
<dbReference type="AlphaFoldDB" id="G0LA22"/>
<gene>
    <name evidence="1" type="ordered locus">zobellia_929</name>
</gene>
<organism evidence="1 2">
    <name type="scientific">Zobellia galactanivorans (strain DSM 12802 / CCUG 47099 / CIP 106680 / NCIMB 13871 / Dsij)</name>
    <dbReference type="NCBI Taxonomy" id="63186"/>
    <lineage>
        <taxon>Bacteria</taxon>
        <taxon>Pseudomonadati</taxon>
        <taxon>Bacteroidota</taxon>
        <taxon>Flavobacteriia</taxon>
        <taxon>Flavobacteriales</taxon>
        <taxon>Flavobacteriaceae</taxon>
        <taxon>Zobellia</taxon>
    </lineage>
</organism>
<proteinExistence type="predicted"/>
<evidence type="ECO:0000313" key="2">
    <source>
        <dbReference type="Proteomes" id="UP000008898"/>
    </source>
</evidence>
<keyword evidence="2" id="KW-1185">Reference proteome</keyword>
<sequence length="69" mass="7927">MKPKASESFLLFLNLTQAKPAIFTINPFLTLVDLELNFVYPTGNLSPPYIKKHVDRVKKIYSRAKSLFL</sequence>
<accession>G0LA22</accession>
<dbReference type="KEGG" id="zga:ZOBELLIA_929"/>
<dbReference type="HOGENOM" id="CLU_2775138_0_0_10"/>